<dbReference type="SUPFAM" id="SSF53850">
    <property type="entry name" value="Periplasmic binding protein-like II"/>
    <property type="match status" value="1"/>
</dbReference>
<reference evidence="7" key="1">
    <citation type="submission" date="2024-01" db="EMBL/GenBank/DDBJ databases">
        <title>Roseobacter fucihabitans sp. nov., isolated from the brown alga Fucus spiralis.</title>
        <authorList>
            <person name="Hahnke S."/>
            <person name="Berger M."/>
            <person name="Schlingloff A."/>
            <person name="Athale I."/>
            <person name="Neumann-Schaal M."/>
            <person name="Adenaya A."/>
            <person name="Poehlein A."/>
            <person name="Daniel R."/>
            <person name="Pertersen J."/>
            <person name="Brinkhoff T."/>
        </authorList>
    </citation>
    <scope>NUCLEOTIDE SEQUENCE [LARGE SCALE GENOMIC DNA]</scope>
    <source>
        <strain evidence="7">B14</strain>
    </source>
</reference>
<evidence type="ECO:0000313" key="6">
    <source>
        <dbReference type="EMBL" id="WVX50554.1"/>
    </source>
</evidence>
<dbReference type="Pfam" id="PF00126">
    <property type="entry name" value="HTH_1"/>
    <property type="match status" value="1"/>
</dbReference>
<dbReference type="InterPro" id="IPR058163">
    <property type="entry name" value="LysR-type_TF_proteobact-type"/>
</dbReference>
<dbReference type="Pfam" id="PF03466">
    <property type="entry name" value="LysR_substrate"/>
    <property type="match status" value="1"/>
</dbReference>
<dbReference type="RefSeq" id="WP_187430524.1">
    <property type="nucleotide sequence ID" value="NZ_CP143423.1"/>
</dbReference>
<dbReference type="InterPro" id="IPR005119">
    <property type="entry name" value="LysR_subst-bd"/>
</dbReference>
<dbReference type="Proteomes" id="UP001318682">
    <property type="component" value="Chromosome"/>
</dbReference>
<dbReference type="EMBL" id="CP143423">
    <property type="protein sequence ID" value="WVX50554.1"/>
    <property type="molecule type" value="Genomic_DNA"/>
</dbReference>
<keyword evidence="7" id="KW-1185">Reference proteome</keyword>
<dbReference type="InterPro" id="IPR000847">
    <property type="entry name" value="LysR_HTH_N"/>
</dbReference>
<dbReference type="SUPFAM" id="SSF46785">
    <property type="entry name" value="Winged helix' DNA-binding domain"/>
    <property type="match status" value="1"/>
</dbReference>
<dbReference type="PROSITE" id="PS50931">
    <property type="entry name" value="HTH_LYSR"/>
    <property type="match status" value="1"/>
</dbReference>
<comment type="similarity">
    <text evidence="1">Belongs to the LysR transcriptional regulatory family.</text>
</comment>
<evidence type="ECO:0000256" key="4">
    <source>
        <dbReference type="ARBA" id="ARBA00023163"/>
    </source>
</evidence>
<name>A0ABZ2BX10_9RHOB</name>
<dbReference type="InterPro" id="IPR036388">
    <property type="entry name" value="WH-like_DNA-bd_sf"/>
</dbReference>
<feature type="domain" description="HTH lysR-type" evidence="5">
    <location>
        <begin position="6"/>
        <end position="63"/>
    </location>
</feature>
<sequence>MSRTLPPLNALRAFEAAGRHQSFSRAAEELGVSHSSISRHIRGLEDRLNRQLFRDQARGVVLSREGAAYLAEITPALDAISEATGRLVERAEGVINVNSEPLFATKWVIPRLVEFQRAHPQIDVRLEASRGLADIERYEADMAIRFLSVAGSNPDAILISDAPLYPYAAPGLVDLPLASPTGLLEYPLLRDRTSGTWGYWFDLAGHPVDPTRVPGAGWRMRSPLAFEAALAGHGVLLTSADVTAHDVAAGRLARLSDVGFREGGYYLVLGEGVLRRKPVRLFKEWLLARSKGLRGQPV</sequence>
<keyword evidence="2" id="KW-0805">Transcription regulation</keyword>
<dbReference type="InterPro" id="IPR036390">
    <property type="entry name" value="WH_DNA-bd_sf"/>
</dbReference>
<protein>
    <submittedName>
        <fullName evidence="6">Glycine cleavage system transcriptional activator</fullName>
    </submittedName>
</protein>
<keyword evidence="4" id="KW-0804">Transcription</keyword>
<dbReference type="Gene3D" id="1.10.10.10">
    <property type="entry name" value="Winged helix-like DNA-binding domain superfamily/Winged helix DNA-binding domain"/>
    <property type="match status" value="1"/>
</dbReference>
<keyword evidence="3" id="KW-0238">DNA-binding</keyword>
<proteinExistence type="inferred from homology"/>
<evidence type="ECO:0000313" key="7">
    <source>
        <dbReference type="Proteomes" id="UP001318682"/>
    </source>
</evidence>
<organism evidence="6 7">
    <name type="scientific">Roseobacter fucihabitans</name>
    <dbReference type="NCBI Taxonomy" id="1537242"/>
    <lineage>
        <taxon>Bacteria</taxon>
        <taxon>Pseudomonadati</taxon>
        <taxon>Pseudomonadota</taxon>
        <taxon>Alphaproteobacteria</taxon>
        <taxon>Rhodobacterales</taxon>
        <taxon>Roseobacteraceae</taxon>
        <taxon>Roseobacter</taxon>
    </lineage>
</organism>
<dbReference type="PANTHER" id="PTHR30537:SF74">
    <property type="entry name" value="HTH-TYPE TRANSCRIPTIONAL REGULATOR TRPI"/>
    <property type="match status" value="1"/>
</dbReference>
<accession>A0ABZ2BX10</accession>
<evidence type="ECO:0000256" key="3">
    <source>
        <dbReference type="ARBA" id="ARBA00023125"/>
    </source>
</evidence>
<dbReference type="PANTHER" id="PTHR30537">
    <property type="entry name" value="HTH-TYPE TRANSCRIPTIONAL REGULATOR"/>
    <property type="match status" value="1"/>
</dbReference>
<evidence type="ECO:0000259" key="5">
    <source>
        <dbReference type="PROSITE" id="PS50931"/>
    </source>
</evidence>
<evidence type="ECO:0000256" key="1">
    <source>
        <dbReference type="ARBA" id="ARBA00009437"/>
    </source>
</evidence>
<evidence type="ECO:0000256" key="2">
    <source>
        <dbReference type="ARBA" id="ARBA00023015"/>
    </source>
</evidence>
<dbReference type="Gene3D" id="3.40.190.10">
    <property type="entry name" value="Periplasmic binding protein-like II"/>
    <property type="match status" value="2"/>
</dbReference>
<gene>
    <name evidence="6" type="primary">gcvA_5</name>
    <name evidence="6" type="ORF">ROLI_036520</name>
</gene>